<evidence type="ECO:0000313" key="2">
    <source>
        <dbReference type="EMBL" id="CAK94628.1"/>
    </source>
</evidence>
<dbReference type="KEGG" id="ptm:GSPATT00026952001"/>
<dbReference type="RefSeq" id="XP_001462001.1">
    <property type="nucleotide sequence ID" value="XM_001461964.1"/>
</dbReference>
<dbReference type="Proteomes" id="UP000000600">
    <property type="component" value="Unassembled WGS sequence"/>
</dbReference>
<dbReference type="AlphaFoldDB" id="A0EH37"/>
<evidence type="ECO:0000313" key="3">
    <source>
        <dbReference type="Proteomes" id="UP000000600"/>
    </source>
</evidence>
<dbReference type="EMBL" id="CT868678">
    <property type="protein sequence ID" value="CAK94628.1"/>
    <property type="molecule type" value="Genomic_DNA"/>
</dbReference>
<name>A0EH37_PARTE</name>
<sequence>MLIQAPIPRTRFAITPTNVRPIHVCLDVTPTRQLSNHNSILNLTQRLDDRQPIRPLVDNKHLQSIIIKPDNINRVQGNSFCQNQPPNKEMQTQIQELTKQKENMSQILAEAIRKSNLLQKQLDKIQGEKTEQALQFQVNLDQFQEEITQLTHKLENLIVENTQLQESYQNQQFYIEQLEYQENDNFNVTQNFGQM</sequence>
<dbReference type="OrthoDB" id="292093at2759"/>
<organism evidence="2 3">
    <name type="scientific">Paramecium tetraurelia</name>
    <dbReference type="NCBI Taxonomy" id="5888"/>
    <lineage>
        <taxon>Eukaryota</taxon>
        <taxon>Sar</taxon>
        <taxon>Alveolata</taxon>
        <taxon>Ciliophora</taxon>
        <taxon>Intramacronucleata</taxon>
        <taxon>Oligohymenophorea</taxon>
        <taxon>Peniculida</taxon>
        <taxon>Parameciidae</taxon>
        <taxon>Paramecium</taxon>
    </lineage>
</organism>
<dbReference type="GeneID" id="5047786"/>
<dbReference type="HOGENOM" id="CLU_1463945_0_0_1"/>
<proteinExistence type="predicted"/>
<feature type="coiled-coil region" evidence="1">
    <location>
        <begin position="87"/>
        <end position="167"/>
    </location>
</feature>
<keyword evidence="3" id="KW-1185">Reference proteome</keyword>
<accession>A0EH37</accession>
<dbReference type="OMA" id="EYQENDN"/>
<keyword evidence="1" id="KW-0175">Coiled coil</keyword>
<evidence type="ECO:0000256" key="1">
    <source>
        <dbReference type="SAM" id="Coils"/>
    </source>
</evidence>
<reference evidence="2 3" key="1">
    <citation type="journal article" date="2006" name="Nature">
        <title>Global trends of whole-genome duplications revealed by the ciliate Paramecium tetraurelia.</title>
        <authorList>
            <consortium name="Genoscope"/>
            <person name="Aury J.-M."/>
            <person name="Jaillon O."/>
            <person name="Duret L."/>
            <person name="Noel B."/>
            <person name="Jubin C."/>
            <person name="Porcel B.M."/>
            <person name="Segurens B."/>
            <person name="Daubin V."/>
            <person name="Anthouard V."/>
            <person name="Aiach N."/>
            <person name="Arnaiz O."/>
            <person name="Billaut A."/>
            <person name="Beisson J."/>
            <person name="Blanc I."/>
            <person name="Bouhouche K."/>
            <person name="Camara F."/>
            <person name="Duharcourt S."/>
            <person name="Guigo R."/>
            <person name="Gogendeau D."/>
            <person name="Katinka M."/>
            <person name="Keller A.-M."/>
            <person name="Kissmehl R."/>
            <person name="Klotz C."/>
            <person name="Koll F."/>
            <person name="Le Moue A."/>
            <person name="Lepere C."/>
            <person name="Malinsky S."/>
            <person name="Nowacki M."/>
            <person name="Nowak J.K."/>
            <person name="Plattner H."/>
            <person name="Poulain J."/>
            <person name="Ruiz F."/>
            <person name="Serrano V."/>
            <person name="Zagulski M."/>
            <person name="Dessen P."/>
            <person name="Betermier M."/>
            <person name="Weissenbach J."/>
            <person name="Scarpelli C."/>
            <person name="Schachter V."/>
            <person name="Sperling L."/>
            <person name="Meyer E."/>
            <person name="Cohen J."/>
            <person name="Wincker P."/>
        </authorList>
    </citation>
    <scope>NUCLEOTIDE SEQUENCE [LARGE SCALE GENOMIC DNA]</scope>
    <source>
        <strain evidence="2 3">Stock d4-2</strain>
    </source>
</reference>
<dbReference type="InParanoid" id="A0EH37"/>
<protein>
    <submittedName>
        <fullName evidence="2">Uncharacterized protein</fullName>
    </submittedName>
</protein>
<gene>
    <name evidence="2" type="ORF">GSPATT00026952001</name>
</gene>